<dbReference type="InterPro" id="IPR002401">
    <property type="entry name" value="Cyt_P450_E_grp-I"/>
</dbReference>
<organism evidence="9 10">
    <name type="scientific">Orchesella dallaii</name>
    <dbReference type="NCBI Taxonomy" id="48710"/>
    <lineage>
        <taxon>Eukaryota</taxon>
        <taxon>Metazoa</taxon>
        <taxon>Ecdysozoa</taxon>
        <taxon>Arthropoda</taxon>
        <taxon>Hexapoda</taxon>
        <taxon>Collembola</taxon>
        <taxon>Entomobryomorpha</taxon>
        <taxon>Entomobryoidea</taxon>
        <taxon>Orchesellidae</taxon>
        <taxon>Orchesellinae</taxon>
        <taxon>Orchesella</taxon>
    </lineage>
</organism>
<keyword evidence="10" id="KW-1185">Reference proteome</keyword>
<dbReference type="Pfam" id="PF00067">
    <property type="entry name" value="p450"/>
    <property type="match status" value="1"/>
</dbReference>
<dbReference type="InterPro" id="IPR001128">
    <property type="entry name" value="Cyt_P450"/>
</dbReference>
<dbReference type="SUPFAM" id="SSF48264">
    <property type="entry name" value="Cytochrome P450"/>
    <property type="match status" value="1"/>
</dbReference>
<dbReference type="PROSITE" id="PS00086">
    <property type="entry name" value="CYTOCHROME_P450"/>
    <property type="match status" value="1"/>
</dbReference>
<evidence type="ECO:0000313" key="9">
    <source>
        <dbReference type="EMBL" id="CAL8122971.1"/>
    </source>
</evidence>
<evidence type="ECO:0000256" key="1">
    <source>
        <dbReference type="ARBA" id="ARBA00001971"/>
    </source>
</evidence>
<dbReference type="InterPro" id="IPR017972">
    <property type="entry name" value="Cyt_P450_CS"/>
</dbReference>
<evidence type="ECO:0000256" key="4">
    <source>
        <dbReference type="ARBA" id="ARBA00022723"/>
    </source>
</evidence>
<evidence type="ECO:0000256" key="7">
    <source>
        <dbReference type="ARBA" id="ARBA00023033"/>
    </source>
</evidence>
<dbReference type="EMBL" id="CAXLJM020000068">
    <property type="protein sequence ID" value="CAL8122971.1"/>
    <property type="molecule type" value="Genomic_DNA"/>
</dbReference>
<dbReference type="InterPro" id="IPR050182">
    <property type="entry name" value="Cytochrome_P450_fam2"/>
</dbReference>
<name>A0ABP1R8G1_9HEXA</name>
<evidence type="ECO:0008006" key="11">
    <source>
        <dbReference type="Google" id="ProtNLM"/>
    </source>
</evidence>
<evidence type="ECO:0000256" key="3">
    <source>
        <dbReference type="ARBA" id="ARBA00022617"/>
    </source>
</evidence>
<evidence type="ECO:0000256" key="5">
    <source>
        <dbReference type="ARBA" id="ARBA00023002"/>
    </source>
</evidence>
<comment type="caution">
    <text evidence="9">The sequence shown here is derived from an EMBL/GenBank/DDBJ whole genome shotgun (WGS) entry which is preliminary data.</text>
</comment>
<comment type="similarity">
    <text evidence="2 8">Belongs to the cytochrome P450 family.</text>
</comment>
<keyword evidence="3 8" id="KW-0349">Heme</keyword>
<keyword evidence="4 8" id="KW-0479">Metal-binding</keyword>
<dbReference type="InterPro" id="IPR036396">
    <property type="entry name" value="Cyt_P450_sf"/>
</dbReference>
<sequence length="502" mass="58447">MSPGPISFPFFGCLASILYHFGWNIFSKSTFEMFADFKKIWGSPISFKLGRIRAVLIDDMQMARKLMISEDWANRLDDNPMWYKQTFGGHNGLLISNGESWKEMRKFIHKNLTRHGFGRTRALEMIHEIEILNFFDHLDKLRGKSEDKAINMKGIFNISAFNILWRLVAGSRFSYNNEEFIKMMKLLDEFARSIHPREMGFLVFPWLRHFPKLSAYQKFIDNHKQMQNFFLGIIEERRRAGDYKEKQETFIDVFLHEIDHHKNENMTPNYYTDEQFAMVLVDLFITGFVPTASCLEFLVMFMILHPEIQNKCHEEIDLVIGKSRFPSINDNENMPYTQAVCLEVLRHVTFIPMTTRAATKDTQIDDYFIPKGTIAALNIYGIHHDKNTWENPSEFNPDRFLDADGKLCNQDLILAFGTGKRICPAEVFARVSTFTYFVYLMQKYSFECPPNCVPPDPIPSVGMGNYAKPYRCVVRDRQLVSSYTIANTNHKSSLDEDCGTLV</sequence>
<keyword evidence="6 8" id="KW-0408">Iron</keyword>
<gene>
    <name evidence="9" type="ORF">ODALV1_LOCUS20037</name>
</gene>
<dbReference type="PANTHER" id="PTHR24300:SF376">
    <property type="entry name" value="CYTOCHROME P450 15A1"/>
    <property type="match status" value="1"/>
</dbReference>
<evidence type="ECO:0000256" key="6">
    <source>
        <dbReference type="ARBA" id="ARBA00023004"/>
    </source>
</evidence>
<dbReference type="PANTHER" id="PTHR24300">
    <property type="entry name" value="CYTOCHROME P450 508A4-RELATED"/>
    <property type="match status" value="1"/>
</dbReference>
<evidence type="ECO:0000313" key="10">
    <source>
        <dbReference type="Proteomes" id="UP001642540"/>
    </source>
</evidence>
<protein>
    <recommendedName>
        <fullName evidence="11">Methyl farnesoate epoxidase</fullName>
    </recommendedName>
</protein>
<accession>A0ABP1R8G1</accession>
<proteinExistence type="inferred from homology"/>
<evidence type="ECO:0000256" key="2">
    <source>
        <dbReference type="ARBA" id="ARBA00010617"/>
    </source>
</evidence>
<comment type="cofactor">
    <cofactor evidence="1">
        <name>heme</name>
        <dbReference type="ChEBI" id="CHEBI:30413"/>
    </cofactor>
</comment>
<dbReference type="Gene3D" id="1.10.630.10">
    <property type="entry name" value="Cytochrome P450"/>
    <property type="match status" value="1"/>
</dbReference>
<dbReference type="PRINTS" id="PR00463">
    <property type="entry name" value="EP450I"/>
</dbReference>
<dbReference type="Proteomes" id="UP001642540">
    <property type="component" value="Unassembled WGS sequence"/>
</dbReference>
<reference evidence="9 10" key="1">
    <citation type="submission" date="2024-08" db="EMBL/GenBank/DDBJ databases">
        <authorList>
            <person name="Cucini C."/>
            <person name="Frati F."/>
        </authorList>
    </citation>
    <scope>NUCLEOTIDE SEQUENCE [LARGE SCALE GENOMIC DNA]</scope>
</reference>
<evidence type="ECO:0000256" key="8">
    <source>
        <dbReference type="RuleBase" id="RU000461"/>
    </source>
</evidence>
<keyword evidence="7 8" id="KW-0503">Monooxygenase</keyword>
<keyword evidence="5 8" id="KW-0560">Oxidoreductase</keyword>